<accession>A0ABW7XA09</accession>
<protein>
    <submittedName>
        <fullName evidence="6">TetR family transcriptional regulator</fullName>
    </submittedName>
</protein>
<keyword evidence="7" id="KW-1185">Reference proteome</keyword>
<evidence type="ECO:0000256" key="1">
    <source>
        <dbReference type="ARBA" id="ARBA00023125"/>
    </source>
</evidence>
<dbReference type="PROSITE" id="PS50943">
    <property type="entry name" value="HTH_CROC1"/>
    <property type="match status" value="1"/>
</dbReference>
<dbReference type="Pfam" id="PF01381">
    <property type="entry name" value="HTH_3"/>
    <property type="match status" value="1"/>
</dbReference>
<dbReference type="Pfam" id="PF17932">
    <property type="entry name" value="TetR_C_24"/>
    <property type="match status" value="1"/>
</dbReference>
<feature type="region of interest" description="Disordered" evidence="3">
    <location>
        <begin position="72"/>
        <end position="94"/>
    </location>
</feature>
<dbReference type="CDD" id="cd00093">
    <property type="entry name" value="HTH_XRE"/>
    <property type="match status" value="1"/>
</dbReference>
<dbReference type="InterPro" id="IPR001387">
    <property type="entry name" value="Cro/C1-type_HTH"/>
</dbReference>
<dbReference type="InterPro" id="IPR009057">
    <property type="entry name" value="Homeodomain-like_sf"/>
</dbReference>
<proteinExistence type="predicted"/>
<dbReference type="InterPro" id="IPR036271">
    <property type="entry name" value="Tet_transcr_reg_TetR-rel_C_sf"/>
</dbReference>
<dbReference type="EMBL" id="JBIRYO010000031">
    <property type="protein sequence ID" value="MFI2477965.1"/>
    <property type="molecule type" value="Genomic_DNA"/>
</dbReference>
<dbReference type="InterPro" id="IPR041490">
    <property type="entry name" value="KstR2_TetR_C"/>
</dbReference>
<dbReference type="PANTHER" id="PTHR30055">
    <property type="entry name" value="HTH-TYPE TRANSCRIPTIONAL REGULATOR RUTR"/>
    <property type="match status" value="1"/>
</dbReference>
<dbReference type="SUPFAM" id="SSF47413">
    <property type="entry name" value="lambda repressor-like DNA-binding domains"/>
    <property type="match status" value="1"/>
</dbReference>
<dbReference type="SMART" id="SM00530">
    <property type="entry name" value="HTH_XRE"/>
    <property type="match status" value="1"/>
</dbReference>
<dbReference type="InterPro" id="IPR001647">
    <property type="entry name" value="HTH_TetR"/>
</dbReference>
<dbReference type="PROSITE" id="PS50977">
    <property type="entry name" value="HTH_TETR_2"/>
    <property type="match status" value="1"/>
</dbReference>
<comment type="caution">
    <text evidence="6">The sequence shown here is derived from an EMBL/GenBank/DDBJ whole genome shotgun (WGS) entry which is preliminary data.</text>
</comment>
<reference evidence="6 7" key="1">
    <citation type="submission" date="2024-10" db="EMBL/GenBank/DDBJ databases">
        <title>The Natural Products Discovery Center: Release of the First 8490 Sequenced Strains for Exploring Actinobacteria Biosynthetic Diversity.</title>
        <authorList>
            <person name="Kalkreuter E."/>
            <person name="Kautsar S.A."/>
            <person name="Yang D."/>
            <person name="Bader C.D."/>
            <person name="Teijaro C.N."/>
            <person name="Fluegel L."/>
            <person name="Davis C.M."/>
            <person name="Simpson J.R."/>
            <person name="Lauterbach L."/>
            <person name="Steele A.D."/>
            <person name="Gui C."/>
            <person name="Meng S."/>
            <person name="Li G."/>
            <person name="Viehrig K."/>
            <person name="Ye F."/>
            <person name="Su P."/>
            <person name="Kiefer A.F."/>
            <person name="Nichols A."/>
            <person name="Cepeda A.J."/>
            <person name="Yan W."/>
            <person name="Fan B."/>
            <person name="Jiang Y."/>
            <person name="Adhikari A."/>
            <person name="Zheng C.-J."/>
            <person name="Schuster L."/>
            <person name="Cowan T.M."/>
            <person name="Smanski M.J."/>
            <person name="Chevrette M.G."/>
            <person name="De Carvalho L.P.S."/>
            <person name="Shen B."/>
        </authorList>
    </citation>
    <scope>NUCLEOTIDE SEQUENCE [LARGE SCALE GENOMIC DNA]</scope>
    <source>
        <strain evidence="6 7">NPDC019275</strain>
    </source>
</reference>
<feature type="domain" description="HTH cro/C1-type" evidence="4">
    <location>
        <begin position="14"/>
        <end position="69"/>
    </location>
</feature>
<feature type="compositionally biased region" description="Low complexity" evidence="3">
    <location>
        <begin position="75"/>
        <end position="87"/>
    </location>
</feature>
<dbReference type="PANTHER" id="PTHR30055:SF237">
    <property type="entry name" value="TRANSCRIPTIONAL REPRESSOR MCE3R"/>
    <property type="match status" value="1"/>
</dbReference>
<evidence type="ECO:0000313" key="7">
    <source>
        <dbReference type="Proteomes" id="UP001611415"/>
    </source>
</evidence>
<dbReference type="InterPro" id="IPR050109">
    <property type="entry name" value="HTH-type_TetR-like_transc_reg"/>
</dbReference>
<dbReference type="Proteomes" id="UP001611415">
    <property type="component" value="Unassembled WGS sequence"/>
</dbReference>
<name>A0ABW7XA09_9NOCA</name>
<dbReference type="SUPFAM" id="SSF46689">
    <property type="entry name" value="Homeodomain-like"/>
    <property type="match status" value="1"/>
</dbReference>
<evidence type="ECO:0000256" key="2">
    <source>
        <dbReference type="PROSITE-ProRule" id="PRU00335"/>
    </source>
</evidence>
<keyword evidence="1 2" id="KW-0238">DNA-binding</keyword>
<organism evidence="6 7">
    <name type="scientific">Nocardia xishanensis</name>
    <dbReference type="NCBI Taxonomy" id="238964"/>
    <lineage>
        <taxon>Bacteria</taxon>
        <taxon>Bacillati</taxon>
        <taxon>Actinomycetota</taxon>
        <taxon>Actinomycetes</taxon>
        <taxon>Mycobacteriales</taxon>
        <taxon>Nocardiaceae</taxon>
        <taxon>Nocardia</taxon>
    </lineage>
</organism>
<evidence type="ECO:0000313" key="6">
    <source>
        <dbReference type="EMBL" id="MFI2477965.1"/>
    </source>
</evidence>
<gene>
    <name evidence="6" type="ORF">ACH49W_31770</name>
</gene>
<evidence type="ECO:0000256" key="3">
    <source>
        <dbReference type="SAM" id="MobiDB-lite"/>
    </source>
</evidence>
<dbReference type="SUPFAM" id="SSF48498">
    <property type="entry name" value="Tetracyclin repressor-like, C-terminal domain"/>
    <property type="match status" value="1"/>
</dbReference>
<feature type="DNA-binding region" description="H-T-H motif" evidence="2">
    <location>
        <begin position="122"/>
        <end position="141"/>
    </location>
</feature>
<dbReference type="Pfam" id="PF00440">
    <property type="entry name" value="TetR_N"/>
    <property type="match status" value="1"/>
</dbReference>
<evidence type="ECO:0000259" key="4">
    <source>
        <dbReference type="PROSITE" id="PS50943"/>
    </source>
</evidence>
<dbReference type="RefSeq" id="WP_357402830.1">
    <property type="nucleotide sequence ID" value="NZ_JBEYCD010000003.1"/>
</dbReference>
<dbReference type="PRINTS" id="PR00455">
    <property type="entry name" value="HTHTETR"/>
</dbReference>
<dbReference type="Gene3D" id="1.10.260.40">
    <property type="entry name" value="lambda repressor-like DNA-binding domains"/>
    <property type="match status" value="1"/>
</dbReference>
<feature type="domain" description="HTH tetR-type" evidence="5">
    <location>
        <begin position="99"/>
        <end position="159"/>
    </location>
</feature>
<evidence type="ECO:0000259" key="5">
    <source>
        <dbReference type="PROSITE" id="PS50977"/>
    </source>
</evidence>
<dbReference type="InterPro" id="IPR010982">
    <property type="entry name" value="Lambda_DNA-bd_dom_sf"/>
</dbReference>
<dbReference type="Gene3D" id="1.10.357.10">
    <property type="entry name" value="Tetracycline Repressor, domain 2"/>
    <property type="match status" value="1"/>
</dbReference>
<sequence>MSAGSGDTGAGHLVRRARTAAGVSLRELARGIGVSAGTLSAIENGKTPLTVDRLDRIAAELGVATVDILAPRPPSAADATDPSPARSTGDGQRWRTFEPLDLDPALAAAIAAFMQTGYHGATMRSIAANAGMSVAGIYHYYPSKQDLLVAIFDLGMSELHWRIPAARDDGGTVVERFANMVEALALFHTHRSDLAFIGASEMRSFDEPSRSRIAALRSDIQRMIDDQVVSGIRAGEFTTRHPREAARAVATMCTSLPQWFRPGGLVSQQQIAVEYAQFAVDIMRGQTRPEPTWPKLHRRERRP</sequence>